<keyword evidence="3" id="KW-0436">Ligase</keyword>
<evidence type="ECO:0000313" key="4">
    <source>
        <dbReference type="Proteomes" id="UP000664914"/>
    </source>
</evidence>
<dbReference type="Pfam" id="PF13193">
    <property type="entry name" value="AMP-binding_C"/>
    <property type="match status" value="1"/>
</dbReference>
<evidence type="ECO:0000259" key="2">
    <source>
        <dbReference type="Pfam" id="PF13193"/>
    </source>
</evidence>
<feature type="domain" description="AMP-dependent synthetase/ligase" evidence="1">
    <location>
        <begin position="9"/>
        <end position="356"/>
    </location>
</feature>
<dbReference type="InterPro" id="IPR045851">
    <property type="entry name" value="AMP-bd_C_sf"/>
</dbReference>
<dbReference type="CDD" id="cd04433">
    <property type="entry name" value="AFD_class_I"/>
    <property type="match status" value="1"/>
</dbReference>
<dbReference type="GO" id="GO:0006631">
    <property type="term" value="P:fatty acid metabolic process"/>
    <property type="evidence" value="ECO:0007669"/>
    <property type="project" value="TreeGrafter"/>
</dbReference>
<gene>
    <name evidence="3" type="ORF">HRJ34_22750</name>
</gene>
<protein>
    <submittedName>
        <fullName evidence="3">Long-chain fatty acid--CoA ligase</fullName>
    </submittedName>
</protein>
<dbReference type="Gene3D" id="3.30.300.30">
    <property type="match status" value="1"/>
</dbReference>
<dbReference type="AlphaFoldDB" id="A0A975HD72"/>
<dbReference type="Proteomes" id="UP000664914">
    <property type="component" value="Chromosome"/>
</dbReference>
<accession>A0A975HD72</accession>
<sequence>MDVADRIRRSFRALGDRPAIEFRGRWVSWQEVGRFADRLDALLAEAGVAPDARIGLVARNRASHAAAMLALLAARRSISLVHPFLPAAALATEVERLGAAALIADAEDWPPIAESCARIGCAGIALGEEPFLPRPVDGLERATIVQAAHDGVIEILSSGTTGPPKRLPLPLHVLQRAVDSAPEGEGADGPPPQINVWPLSGVGGLSLLAASGAQGAPLVLIEKFTAEALADAVRRHRPPMLGLPPAAIRMMLDADIPRAHLASVTAIYGGSAPLDPDIQERFERHYGIPIHWGLGATEFCGTIVRWTPAMRRAVGDAKRGSVGLPMPGVELRVIDPDDGSSIEDGREGLMQVRCPAIRPDWVATTDLIRIDADGYVYHLGRHDGAIMRGGFKIMPERVADALREHRAVRDAAVVGLPDARLGAIPAAMVELHDGAEADETALLAHLRERLPSTHIPVRIAVADELPRTPSLKVSLAAVRAAMEGSPTS</sequence>
<feature type="domain" description="AMP-binding enzyme C-terminal" evidence="2">
    <location>
        <begin position="400"/>
        <end position="472"/>
    </location>
</feature>
<dbReference type="PANTHER" id="PTHR43201:SF32">
    <property type="entry name" value="2-SUCCINYLBENZOATE--COA LIGASE, CHLOROPLASTIC_PEROXISOMAL"/>
    <property type="match status" value="1"/>
</dbReference>
<reference evidence="3" key="2">
    <citation type="submission" date="2021-04" db="EMBL/GenBank/DDBJ databases">
        <title>Isolation and genomic analysis of the ibuprofen-degrading bacterium Sphingomonas strain MPO218.</title>
        <authorList>
            <person name="Aulestia M."/>
            <person name="Flores A."/>
            <person name="Mangas E.L."/>
            <person name="Perez-Pulido A.J."/>
            <person name="Santero E."/>
            <person name="Camacho E.M."/>
        </authorList>
    </citation>
    <scope>NUCLEOTIDE SEQUENCE</scope>
    <source>
        <strain evidence="3">MPO218</strain>
    </source>
</reference>
<dbReference type="InterPro" id="IPR025110">
    <property type="entry name" value="AMP-bd_C"/>
</dbReference>
<dbReference type="InterPro" id="IPR042099">
    <property type="entry name" value="ANL_N_sf"/>
</dbReference>
<reference evidence="3" key="1">
    <citation type="submission" date="2020-07" db="EMBL/GenBank/DDBJ databases">
        <authorList>
            <person name="Camacho E."/>
        </authorList>
    </citation>
    <scope>NUCLEOTIDE SEQUENCE</scope>
    <source>
        <strain evidence="3">MPO218</strain>
    </source>
</reference>
<dbReference type="PANTHER" id="PTHR43201">
    <property type="entry name" value="ACYL-COA SYNTHETASE"/>
    <property type="match status" value="1"/>
</dbReference>
<proteinExistence type="predicted"/>
<dbReference type="GO" id="GO:0031956">
    <property type="term" value="F:medium-chain fatty acid-CoA ligase activity"/>
    <property type="evidence" value="ECO:0007669"/>
    <property type="project" value="TreeGrafter"/>
</dbReference>
<evidence type="ECO:0000259" key="1">
    <source>
        <dbReference type="Pfam" id="PF00501"/>
    </source>
</evidence>
<dbReference type="EMBL" id="CP059319">
    <property type="protein sequence ID" value="QTH21106.1"/>
    <property type="molecule type" value="Genomic_DNA"/>
</dbReference>
<name>A0A975HD72_9SPHN</name>
<dbReference type="SUPFAM" id="SSF56801">
    <property type="entry name" value="Acetyl-CoA synthetase-like"/>
    <property type="match status" value="1"/>
</dbReference>
<dbReference type="Pfam" id="PF00501">
    <property type="entry name" value="AMP-binding"/>
    <property type="match status" value="1"/>
</dbReference>
<dbReference type="InterPro" id="IPR000873">
    <property type="entry name" value="AMP-dep_synth/lig_dom"/>
</dbReference>
<organism evidence="3 4">
    <name type="scientific">Rhizorhabdus wittichii</name>
    <dbReference type="NCBI Taxonomy" id="160791"/>
    <lineage>
        <taxon>Bacteria</taxon>
        <taxon>Pseudomonadati</taxon>
        <taxon>Pseudomonadota</taxon>
        <taxon>Alphaproteobacteria</taxon>
        <taxon>Sphingomonadales</taxon>
        <taxon>Sphingomonadaceae</taxon>
        <taxon>Rhizorhabdus</taxon>
    </lineage>
</organism>
<dbReference type="RefSeq" id="WP_208632472.1">
    <property type="nucleotide sequence ID" value="NZ_CP059319.1"/>
</dbReference>
<dbReference type="Gene3D" id="3.40.50.12780">
    <property type="entry name" value="N-terminal domain of ligase-like"/>
    <property type="match status" value="1"/>
</dbReference>
<evidence type="ECO:0000313" key="3">
    <source>
        <dbReference type="EMBL" id="QTH21106.1"/>
    </source>
</evidence>